<keyword evidence="2" id="KW-1185">Reference proteome</keyword>
<evidence type="ECO:0000313" key="2">
    <source>
        <dbReference type="Proteomes" id="UP000282654"/>
    </source>
</evidence>
<sequence>MLLKLFRILNEKKPQLREFDPTTIQRIREGAYLTKLIAETQVAARKCEFFAGNAVDAEVRTAFEEEAKLLREGARSLQQYYEAMTLE</sequence>
<dbReference type="RefSeq" id="WP_123926569.1">
    <property type="nucleotide sequence ID" value="NZ_RKRE01000001.1"/>
</dbReference>
<dbReference type="OrthoDB" id="1809277at2"/>
<proteinExistence type="predicted"/>
<dbReference type="AlphaFoldDB" id="A0A3N5BZM2"/>
<organism evidence="1 2">
    <name type="scientific">Thermodesulfitimonas autotrophica</name>
    <dbReference type="NCBI Taxonomy" id="1894989"/>
    <lineage>
        <taxon>Bacteria</taxon>
        <taxon>Bacillati</taxon>
        <taxon>Bacillota</taxon>
        <taxon>Clostridia</taxon>
        <taxon>Thermoanaerobacterales</taxon>
        <taxon>Thermoanaerobacteraceae</taxon>
        <taxon>Thermodesulfitimonas</taxon>
    </lineage>
</organism>
<name>A0A3N5BZM2_9THEO</name>
<dbReference type="Proteomes" id="UP000282654">
    <property type="component" value="Unassembled WGS sequence"/>
</dbReference>
<protein>
    <submittedName>
        <fullName evidence="1">Uncharacterized protein</fullName>
    </submittedName>
</protein>
<dbReference type="EMBL" id="RKRE01000001">
    <property type="protein sequence ID" value="RPF49331.1"/>
    <property type="molecule type" value="Genomic_DNA"/>
</dbReference>
<reference evidence="1 2" key="1">
    <citation type="submission" date="2018-11" db="EMBL/GenBank/DDBJ databases">
        <title>Genomic Encyclopedia of Type Strains, Phase IV (KMG-IV): sequencing the most valuable type-strain genomes for metagenomic binning, comparative biology and taxonomic classification.</title>
        <authorList>
            <person name="Goeker M."/>
        </authorList>
    </citation>
    <scope>NUCLEOTIDE SEQUENCE [LARGE SCALE GENOMIC DNA]</scope>
    <source>
        <strain evidence="1 2">DSM 102936</strain>
    </source>
</reference>
<gene>
    <name evidence="1" type="ORF">EDD75_0139</name>
</gene>
<accession>A0A3N5BZM2</accession>
<evidence type="ECO:0000313" key="1">
    <source>
        <dbReference type="EMBL" id="RPF49331.1"/>
    </source>
</evidence>
<comment type="caution">
    <text evidence="1">The sequence shown here is derived from an EMBL/GenBank/DDBJ whole genome shotgun (WGS) entry which is preliminary data.</text>
</comment>